<dbReference type="InterPro" id="IPR007119">
    <property type="entry name" value="Phage_tail_spike_N"/>
</dbReference>
<feature type="region of interest" description="Disordered" evidence="1">
    <location>
        <begin position="218"/>
        <end position="252"/>
    </location>
</feature>
<feature type="compositionally biased region" description="Low complexity" evidence="1">
    <location>
        <begin position="218"/>
        <end position="249"/>
    </location>
</feature>
<proteinExistence type="predicted"/>
<name>A0A6I0F4V7_9FIRM</name>
<dbReference type="NCBIfam" id="TIGR01665">
    <property type="entry name" value="put_anti_recept"/>
    <property type="match status" value="1"/>
</dbReference>
<sequence>MILVYDKKESNFSRNGLAVLQECESCTIMEKLNGLYELNLAYPLHLKKAAYLQPFNIIKAEGQLFRLYHVEKDSRRNLLYAKGRHIFYDLAHFFIEDKRAVDKTCLEAMNMVLQETGLSDLYQIDSDISDKQTQYVIQKNGAEAFFLIVNRWRGELYRDNFSITIKKPQPNNKGVTVQYGKNVLGITEKISADEVVTVIYPVGARGLTLPEKYVTATSSGSTASSDSSTPSGDTMPSDTTTPSYSTTSIDPDDFPDFPLIKKVEFLDAEDEETLRQEALDYLAKHSTFSVNYQIDFIQLAQTAEYENYQSLLQVKVGDTVTVKHKLLGLNFTIKVIALEKDLLSAQNSKVELGEPLYTLDQYIEEFRENVHHTFEKVDYSFERVDHSFEAVNHSVGGIQEQIEQLGKSSTIVKSLTMDSQFFYVTYAVEKGDVRQFSAKYSYSTDGSGQITSITLEEIFTEFLLKEVSTLLVENETFEVTYVDGTVATYNYSTDSTGRITGIEKVEGETS</sequence>
<evidence type="ECO:0000259" key="3">
    <source>
        <dbReference type="Pfam" id="PF18994"/>
    </source>
</evidence>
<evidence type="ECO:0000256" key="1">
    <source>
        <dbReference type="SAM" id="MobiDB-lite"/>
    </source>
</evidence>
<gene>
    <name evidence="4" type="ORF">F9B85_03610</name>
</gene>
<evidence type="ECO:0000313" key="4">
    <source>
        <dbReference type="EMBL" id="KAB2953717.1"/>
    </source>
</evidence>
<comment type="caution">
    <text evidence="4">The sequence shown here is derived from an EMBL/GenBank/DDBJ whole genome shotgun (WGS) entry which is preliminary data.</text>
</comment>
<keyword evidence="5" id="KW-1185">Reference proteome</keyword>
<dbReference type="InterPro" id="IPR010572">
    <property type="entry name" value="Tail_dom"/>
</dbReference>
<evidence type="ECO:0000313" key="5">
    <source>
        <dbReference type="Proteomes" id="UP000468766"/>
    </source>
</evidence>
<dbReference type="Pfam" id="PF06605">
    <property type="entry name" value="Prophage_tail"/>
    <property type="match status" value="1"/>
</dbReference>
<reference evidence="4 5" key="1">
    <citation type="submission" date="2019-10" db="EMBL/GenBank/DDBJ databases">
        <title>Whole-genome sequence of the extremophile Heliorestis acidaminivorans DSM 24790.</title>
        <authorList>
            <person name="Kyndt J.A."/>
            <person name="Meyer T.E."/>
        </authorList>
    </citation>
    <scope>NUCLEOTIDE SEQUENCE [LARGE SCALE GENOMIC DNA]</scope>
    <source>
        <strain evidence="4 5">DSM 24790</strain>
    </source>
</reference>
<dbReference type="InterPro" id="IPR044051">
    <property type="entry name" value="Prophage_tail_N"/>
</dbReference>
<protein>
    <recommendedName>
        <fullName evidence="6">Prophage tail endopeptidase domain-containing protein</fullName>
    </recommendedName>
</protein>
<dbReference type="AlphaFoldDB" id="A0A6I0F4V7"/>
<dbReference type="Pfam" id="PF18994">
    <property type="entry name" value="Prophage_tailD1"/>
    <property type="match status" value="1"/>
</dbReference>
<dbReference type="OrthoDB" id="4387735at2"/>
<accession>A0A6I0F4V7</accession>
<organism evidence="4 5">
    <name type="scientific">Heliorestis acidaminivorans</name>
    <dbReference type="NCBI Taxonomy" id="553427"/>
    <lineage>
        <taxon>Bacteria</taxon>
        <taxon>Bacillati</taxon>
        <taxon>Bacillota</taxon>
        <taxon>Clostridia</taxon>
        <taxon>Eubacteriales</taxon>
        <taxon>Heliobacteriaceae</taxon>
        <taxon>Heliorestis</taxon>
    </lineage>
</organism>
<evidence type="ECO:0000259" key="2">
    <source>
        <dbReference type="Pfam" id="PF06605"/>
    </source>
</evidence>
<dbReference type="RefSeq" id="WP_151618634.1">
    <property type="nucleotide sequence ID" value="NZ_WBXO01000002.1"/>
</dbReference>
<dbReference type="EMBL" id="WBXO01000002">
    <property type="protein sequence ID" value="KAB2953717.1"/>
    <property type="molecule type" value="Genomic_DNA"/>
</dbReference>
<feature type="domain" description="Prophage endopeptidase tail N-terminal" evidence="3">
    <location>
        <begin position="9"/>
        <end position="77"/>
    </location>
</feature>
<feature type="domain" description="Tail spike" evidence="2">
    <location>
        <begin position="87"/>
        <end position="358"/>
    </location>
</feature>
<dbReference type="Proteomes" id="UP000468766">
    <property type="component" value="Unassembled WGS sequence"/>
</dbReference>
<evidence type="ECO:0008006" key="6">
    <source>
        <dbReference type="Google" id="ProtNLM"/>
    </source>
</evidence>